<evidence type="ECO:0000313" key="5">
    <source>
        <dbReference type="Proteomes" id="UP000002630"/>
    </source>
</evidence>
<dbReference type="Gene3D" id="1.20.140.10">
    <property type="entry name" value="Butyryl-CoA Dehydrogenase, subunit A, domain 3"/>
    <property type="match status" value="1"/>
</dbReference>
<organism evidence="4 5">
    <name type="scientific">Ectocarpus siliculosus</name>
    <name type="common">Brown alga</name>
    <name type="synonym">Conferva siliculosa</name>
    <dbReference type="NCBI Taxonomy" id="2880"/>
    <lineage>
        <taxon>Eukaryota</taxon>
        <taxon>Sar</taxon>
        <taxon>Stramenopiles</taxon>
        <taxon>Ochrophyta</taxon>
        <taxon>PX clade</taxon>
        <taxon>Phaeophyceae</taxon>
        <taxon>Ectocarpales</taxon>
        <taxon>Ectocarpaceae</taxon>
        <taxon>Ectocarpus</taxon>
    </lineage>
</organism>
<accession>D8LNK9</accession>
<dbReference type="GO" id="GO:0055088">
    <property type="term" value="P:lipid homeostasis"/>
    <property type="evidence" value="ECO:0007669"/>
    <property type="project" value="TreeGrafter"/>
</dbReference>
<keyword evidence="2" id="KW-0560">Oxidoreductase</keyword>
<dbReference type="GO" id="GO:0003997">
    <property type="term" value="F:acyl-CoA oxidase activity"/>
    <property type="evidence" value="ECO:0007669"/>
    <property type="project" value="InterPro"/>
</dbReference>
<dbReference type="PANTHER" id="PTHR10909:SF250">
    <property type="entry name" value="PEROXISOMAL ACYL-COENZYME A OXIDASE 1"/>
    <property type="match status" value="1"/>
</dbReference>
<dbReference type="PANTHER" id="PTHR10909">
    <property type="entry name" value="ELECTRON TRANSPORT OXIDOREDUCTASE"/>
    <property type="match status" value="1"/>
</dbReference>
<proteinExistence type="inferred from homology"/>
<evidence type="ECO:0000256" key="2">
    <source>
        <dbReference type="ARBA" id="ARBA00023002"/>
    </source>
</evidence>
<dbReference type="Proteomes" id="UP000002630">
    <property type="component" value="Unassembled WGS sequence"/>
</dbReference>
<dbReference type="EMBL" id="FN649760">
    <property type="protein sequence ID" value="CBN76283.1"/>
    <property type="molecule type" value="Genomic_DNA"/>
</dbReference>
<evidence type="ECO:0000259" key="3">
    <source>
        <dbReference type="Pfam" id="PF01756"/>
    </source>
</evidence>
<dbReference type="GO" id="GO:0071949">
    <property type="term" value="F:FAD binding"/>
    <property type="evidence" value="ECO:0007669"/>
    <property type="project" value="InterPro"/>
</dbReference>
<dbReference type="GO" id="GO:0005777">
    <property type="term" value="C:peroxisome"/>
    <property type="evidence" value="ECO:0007669"/>
    <property type="project" value="InterPro"/>
</dbReference>
<dbReference type="AlphaFoldDB" id="D8LNK9"/>
<dbReference type="InterPro" id="IPR002655">
    <property type="entry name" value="Acyl-CoA_oxidase_C"/>
</dbReference>
<dbReference type="eggNOG" id="KOG0136">
    <property type="taxonomic scope" value="Eukaryota"/>
</dbReference>
<keyword evidence="5" id="KW-1185">Reference proteome</keyword>
<dbReference type="InterPro" id="IPR012258">
    <property type="entry name" value="Acyl-CoA_oxidase"/>
</dbReference>
<dbReference type="InterPro" id="IPR036250">
    <property type="entry name" value="AcylCo_DH-like_C"/>
</dbReference>
<dbReference type="Pfam" id="PF01756">
    <property type="entry name" value="ACOX"/>
    <property type="match status" value="1"/>
</dbReference>
<protein>
    <submittedName>
        <fullName evidence="4">Acyl-CoA oxidase, partial</fullName>
    </submittedName>
</protein>
<dbReference type="SUPFAM" id="SSF47203">
    <property type="entry name" value="Acyl-CoA dehydrogenase C-terminal domain-like"/>
    <property type="match status" value="1"/>
</dbReference>
<name>D8LNK9_ECTSI</name>
<feature type="domain" description="Acyl-CoA oxidase C-terminal" evidence="3">
    <location>
        <begin position="3"/>
        <end position="133"/>
    </location>
</feature>
<dbReference type="GO" id="GO:0005504">
    <property type="term" value="F:fatty acid binding"/>
    <property type="evidence" value="ECO:0007669"/>
    <property type="project" value="TreeGrafter"/>
</dbReference>
<sequence length="141" mass="15638">MIYRASHAHACLLVFKAFKEVVDAAGDSASDDAPVHQDDQPQHALDGHTSYALELLLLLLGLYWLQNDMGDFVEDGFLDGDQAGWVRDQVVEVLHLLRPMAVSLVDAWDVSDFQLNSALGRFDGRASEALLETTEVRVSQR</sequence>
<evidence type="ECO:0000256" key="1">
    <source>
        <dbReference type="ARBA" id="ARBA00006288"/>
    </source>
</evidence>
<reference evidence="4 5" key="1">
    <citation type="journal article" date="2010" name="Nature">
        <title>The Ectocarpus genome and the independent evolution of multicellularity in brown algae.</title>
        <authorList>
            <person name="Cock J.M."/>
            <person name="Sterck L."/>
            <person name="Rouze P."/>
            <person name="Scornet D."/>
            <person name="Allen A.E."/>
            <person name="Amoutzias G."/>
            <person name="Anthouard V."/>
            <person name="Artiguenave F."/>
            <person name="Aury J.M."/>
            <person name="Badger J.H."/>
            <person name="Beszteri B."/>
            <person name="Billiau K."/>
            <person name="Bonnet E."/>
            <person name="Bothwell J.H."/>
            <person name="Bowler C."/>
            <person name="Boyen C."/>
            <person name="Brownlee C."/>
            <person name="Carrano C.J."/>
            <person name="Charrier B."/>
            <person name="Cho G.Y."/>
            <person name="Coelho S.M."/>
            <person name="Collen J."/>
            <person name="Corre E."/>
            <person name="Da Silva C."/>
            <person name="Delage L."/>
            <person name="Delaroque N."/>
            <person name="Dittami S.M."/>
            <person name="Doulbeau S."/>
            <person name="Elias M."/>
            <person name="Farnham G."/>
            <person name="Gachon C.M."/>
            <person name="Gschloessl B."/>
            <person name="Heesch S."/>
            <person name="Jabbari K."/>
            <person name="Jubin C."/>
            <person name="Kawai H."/>
            <person name="Kimura K."/>
            <person name="Kloareg B."/>
            <person name="Kupper F.C."/>
            <person name="Lang D."/>
            <person name="Le Bail A."/>
            <person name="Leblanc C."/>
            <person name="Lerouge P."/>
            <person name="Lohr M."/>
            <person name="Lopez P.J."/>
            <person name="Martens C."/>
            <person name="Maumus F."/>
            <person name="Michel G."/>
            <person name="Miranda-Saavedra D."/>
            <person name="Morales J."/>
            <person name="Moreau H."/>
            <person name="Motomura T."/>
            <person name="Nagasato C."/>
            <person name="Napoli C.A."/>
            <person name="Nelson D.R."/>
            <person name="Nyvall-Collen P."/>
            <person name="Peters A.F."/>
            <person name="Pommier C."/>
            <person name="Potin P."/>
            <person name="Poulain J."/>
            <person name="Quesneville H."/>
            <person name="Read B."/>
            <person name="Rensing S.A."/>
            <person name="Ritter A."/>
            <person name="Rousvoal S."/>
            <person name="Samanta M."/>
            <person name="Samson G."/>
            <person name="Schroeder D.C."/>
            <person name="Segurens B."/>
            <person name="Strittmatter M."/>
            <person name="Tonon T."/>
            <person name="Tregear J.W."/>
            <person name="Valentin K."/>
            <person name="von Dassow P."/>
            <person name="Yamagishi T."/>
            <person name="Van de Peer Y."/>
            <person name="Wincker P."/>
        </authorList>
    </citation>
    <scope>NUCLEOTIDE SEQUENCE [LARGE SCALE GENOMIC DNA]</scope>
    <source>
        <strain evidence="5">Ec32 / CCAP1310/4</strain>
    </source>
</reference>
<evidence type="ECO:0000313" key="4">
    <source>
        <dbReference type="EMBL" id="CBN76283.1"/>
    </source>
</evidence>
<dbReference type="GO" id="GO:0033540">
    <property type="term" value="P:fatty acid beta-oxidation using acyl-CoA oxidase"/>
    <property type="evidence" value="ECO:0007669"/>
    <property type="project" value="TreeGrafter"/>
</dbReference>
<dbReference type="OrthoDB" id="538336at2759"/>
<comment type="similarity">
    <text evidence="1">Belongs to the acyl-CoA oxidase family.</text>
</comment>
<dbReference type="STRING" id="2880.D8LNK9"/>
<dbReference type="InParanoid" id="D8LNK9"/>
<gene>
    <name evidence="4" type="ORF">Esi_0493_0009</name>
</gene>